<evidence type="ECO:0000256" key="1">
    <source>
        <dbReference type="SAM" id="Phobius"/>
    </source>
</evidence>
<evidence type="ECO:0000313" key="2">
    <source>
        <dbReference type="EMBL" id="MEF2154956.1"/>
    </source>
</evidence>
<keyword evidence="1" id="KW-0472">Membrane</keyword>
<keyword evidence="1" id="KW-1133">Transmembrane helix</keyword>
<gene>
    <name evidence="2" type="ORF">V3390_01700</name>
</gene>
<name>A0ABU7UYT8_9GAMM</name>
<proteinExistence type="predicted"/>
<dbReference type="Proteomes" id="UP001356170">
    <property type="component" value="Unassembled WGS sequence"/>
</dbReference>
<accession>A0ABU7UYT8</accession>
<comment type="caution">
    <text evidence="2">The sequence shown here is derived from an EMBL/GenBank/DDBJ whole genome shotgun (WGS) entry which is preliminary data.</text>
</comment>
<organism evidence="2 3">
    <name type="scientific">Aquilutibacter rugosus</name>
    <dbReference type="NCBI Taxonomy" id="3115820"/>
    <lineage>
        <taxon>Bacteria</taxon>
        <taxon>Pseudomonadati</taxon>
        <taxon>Pseudomonadota</taxon>
        <taxon>Gammaproteobacteria</taxon>
        <taxon>Lysobacterales</taxon>
        <taxon>Lysobacteraceae</taxon>
        <taxon>Aquilutibacter</taxon>
    </lineage>
</organism>
<keyword evidence="3" id="KW-1185">Reference proteome</keyword>
<protein>
    <recommendedName>
        <fullName evidence="4">Protoheme IX farnesyltransferase</fullName>
    </recommendedName>
</protein>
<evidence type="ECO:0008006" key="4">
    <source>
        <dbReference type="Google" id="ProtNLM"/>
    </source>
</evidence>
<dbReference type="RefSeq" id="WP_331703095.1">
    <property type="nucleotide sequence ID" value="NZ_JAZHBO010000001.1"/>
</dbReference>
<keyword evidence="1" id="KW-0812">Transmembrane</keyword>
<sequence>MNRPNNQPEDLDHRRKAARKTAITVAVLAVLVYIGFMLLVLNRHG</sequence>
<evidence type="ECO:0000313" key="3">
    <source>
        <dbReference type="Proteomes" id="UP001356170"/>
    </source>
</evidence>
<reference evidence="2 3" key="1">
    <citation type="submission" date="2024-01" db="EMBL/GenBank/DDBJ databases">
        <title>Novel species of the genus Luteimonas isolated from rivers.</title>
        <authorList>
            <person name="Lu H."/>
        </authorList>
    </citation>
    <scope>NUCLEOTIDE SEQUENCE [LARGE SCALE GENOMIC DNA]</scope>
    <source>
        <strain evidence="2 3">FXH3W</strain>
    </source>
</reference>
<feature type="transmembrane region" description="Helical" evidence="1">
    <location>
        <begin position="21"/>
        <end position="41"/>
    </location>
</feature>
<dbReference type="EMBL" id="JAZHBO010000001">
    <property type="protein sequence ID" value="MEF2154956.1"/>
    <property type="molecule type" value="Genomic_DNA"/>
</dbReference>